<keyword evidence="2" id="KW-0442">Lipid degradation</keyword>
<feature type="domain" description="Phospholipase D-like" evidence="4">
    <location>
        <begin position="193"/>
        <end position="290"/>
    </location>
</feature>
<dbReference type="RefSeq" id="WP_055040809.1">
    <property type="nucleotide sequence ID" value="NZ_LKBH01000045.1"/>
</dbReference>
<reference evidence="5 6" key="1">
    <citation type="submission" date="2015-09" db="EMBL/GenBank/DDBJ databases">
        <title>Heavy metals and arsenic resistance mechanisms in polyextremophilic archaea of the family Ferroplasmaceae.</title>
        <authorList>
            <person name="Bulaev A.G."/>
            <person name="Kanygina A.V."/>
        </authorList>
    </citation>
    <scope>NUCLEOTIDE SEQUENCE [LARGE SCALE GENOMIC DNA]</scope>
    <source>
        <strain evidence="5 6">BH2</strain>
    </source>
</reference>
<evidence type="ECO:0000256" key="2">
    <source>
        <dbReference type="ARBA" id="ARBA00022963"/>
    </source>
</evidence>
<dbReference type="GO" id="GO:0016042">
    <property type="term" value="P:lipid catabolic process"/>
    <property type="evidence" value="ECO:0007669"/>
    <property type="project" value="UniProtKB-KW"/>
</dbReference>
<dbReference type="Proteomes" id="UP000050301">
    <property type="component" value="Unassembled WGS sequence"/>
</dbReference>
<comment type="caution">
    <text evidence="5">The sequence shown here is derived from an EMBL/GenBank/DDBJ whole genome shotgun (WGS) entry which is preliminary data.</text>
</comment>
<dbReference type="Pfam" id="PF13091">
    <property type="entry name" value="PLDc_2"/>
    <property type="match status" value="2"/>
</dbReference>
<dbReference type="InterPro" id="IPR051406">
    <property type="entry name" value="PLD_domain"/>
</dbReference>
<keyword evidence="1" id="KW-0378">Hydrolase</keyword>
<dbReference type="EMBL" id="LKBH01000045">
    <property type="protein sequence ID" value="KQB36268.1"/>
    <property type="molecule type" value="Genomic_DNA"/>
</dbReference>
<evidence type="ECO:0000313" key="6">
    <source>
        <dbReference type="Proteomes" id="UP000050301"/>
    </source>
</evidence>
<keyword evidence="3" id="KW-0443">Lipid metabolism</keyword>
<proteinExistence type="predicted"/>
<gene>
    <name evidence="5" type="ORF">AOG55_04590</name>
</gene>
<evidence type="ECO:0000313" key="5">
    <source>
        <dbReference type="EMBL" id="KQB36268.1"/>
    </source>
</evidence>
<dbReference type="InParanoid" id="A0A0N8VLE1"/>
<sequence length="324" mass="37277">MSYKLYVEPEDKYIKILDFIKKSSKYLYINYYLVDDQIIINEIKNAVSRSVDVRIIVDGRPYGINGDDGTHDEIKILKDTGAKVKIAPPRFERPNVFDHAKYMVTRGKCNIGTLNLTEAAFTKNREYGLIIKNKKISRDLKKLFLADWKNTDAGIKSRNLIISPGSQESILNFLKRERRILIESEEVGDDDAILNEFREKGKKLSIIVPSSVSSTDLKNLQKLSKSGVRVRYMPVSKLYMHAKLIIGRNEFFIGSENFTKASLNHNREVGILARKFFMVSDVKKIFKKDWKNASKTYEAAIEYEKKLKKSGDYEKGNQSTSYKS</sequence>
<protein>
    <recommendedName>
        <fullName evidence="4">Phospholipase D-like domain-containing protein</fullName>
    </recommendedName>
</protein>
<dbReference type="InterPro" id="IPR025202">
    <property type="entry name" value="PLD-like_dom"/>
</dbReference>
<dbReference type="GO" id="GO:0016891">
    <property type="term" value="F:RNA endonuclease activity producing 5'-phosphomonoesters, hydrolytic mechanism"/>
    <property type="evidence" value="ECO:0007669"/>
    <property type="project" value="TreeGrafter"/>
</dbReference>
<evidence type="ECO:0000259" key="4">
    <source>
        <dbReference type="Pfam" id="PF13091"/>
    </source>
</evidence>
<dbReference type="Gene3D" id="3.30.870.10">
    <property type="entry name" value="Endonuclease Chain A"/>
    <property type="match status" value="2"/>
</dbReference>
<dbReference type="SUPFAM" id="SSF56024">
    <property type="entry name" value="Phospholipase D/nuclease"/>
    <property type="match status" value="2"/>
</dbReference>
<dbReference type="AlphaFoldDB" id="A0A0N8VLE1"/>
<organism evidence="5 6">
    <name type="scientific">Acidiplasma cupricumulans</name>
    <dbReference type="NCBI Taxonomy" id="312540"/>
    <lineage>
        <taxon>Archaea</taxon>
        <taxon>Methanobacteriati</taxon>
        <taxon>Thermoplasmatota</taxon>
        <taxon>Thermoplasmata</taxon>
        <taxon>Thermoplasmatales</taxon>
        <taxon>Ferroplasmaceae</taxon>
        <taxon>Acidiplasma</taxon>
    </lineage>
</organism>
<evidence type="ECO:0000256" key="1">
    <source>
        <dbReference type="ARBA" id="ARBA00022801"/>
    </source>
</evidence>
<dbReference type="PANTHER" id="PTHR43856">
    <property type="entry name" value="CARDIOLIPIN HYDROLASE"/>
    <property type="match status" value="1"/>
</dbReference>
<name>A0A0N8VLE1_9ARCH</name>
<evidence type="ECO:0000256" key="3">
    <source>
        <dbReference type="ARBA" id="ARBA00023098"/>
    </source>
</evidence>
<feature type="domain" description="Phospholipase D-like" evidence="4">
    <location>
        <begin position="16"/>
        <end position="148"/>
    </location>
</feature>
<dbReference type="PANTHER" id="PTHR43856:SF1">
    <property type="entry name" value="MITOCHONDRIAL CARDIOLIPIN HYDROLASE"/>
    <property type="match status" value="1"/>
</dbReference>
<keyword evidence="6" id="KW-1185">Reference proteome</keyword>
<accession>A0A0N8VLE1</accession>